<keyword evidence="1" id="KW-0378">Hydrolase</keyword>
<keyword evidence="5" id="KW-1185">Reference proteome</keyword>
<dbReference type="SUPFAM" id="SSF51445">
    <property type="entry name" value="(Trans)glycosidases"/>
    <property type="match status" value="1"/>
</dbReference>
<organism evidence="4 5">
    <name type="scientific">Brooklawnia propionicigenes</name>
    <dbReference type="NCBI Taxonomy" id="3041175"/>
    <lineage>
        <taxon>Bacteria</taxon>
        <taxon>Bacillati</taxon>
        <taxon>Actinomycetota</taxon>
        <taxon>Actinomycetes</taxon>
        <taxon>Propionibacteriales</taxon>
        <taxon>Propionibacteriaceae</taxon>
        <taxon>Brooklawnia</taxon>
    </lineage>
</organism>
<protein>
    <submittedName>
        <fullName evidence="4">Cyclomaltodextrinase</fullName>
    </submittedName>
</protein>
<dbReference type="PANTHER" id="PTHR10357:SF210">
    <property type="entry name" value="MALTODEXTRIN GLUCOSIDASE"/>
    <property type="match status" value="1"/>
</dbReference>
<accession>A0AAN0MG92</accession>
<evidence type="ECO:0000256" key="1">
    <source>
        <dbReference type="ARBA" id="ARBA00022801"/>
    </source>
</evidence>
<dbReference type="KEGG" id="broo:brsh051_10600"/>
<reference evidence="4" key="1">
    <citation type="journal article" date="2024" name="Int. J. Syst. Evol. Microbiol.">
        <title>Brooklawnia propionicigenes sp. nov., a facultatively anaerobic, propionate-producing bacterium isolated from a methanogenic reactor treating waste from cattle farms.</title>
        <authorList>
            <person name="Akita Y."/>
            <person name="Ueki A."/>
            <person name="Tonouchi A."/>
            <person name="Sugawara Y."/>
            <person name="Honma S."/>
            <person name="Kaku N."/>
            <person name="Ueki K."/>
        </authorList>
    </citation>
    <scope>NUCLEOTIDE SEQUENCE</scope>
    <source>
        <strain evidence="4">SH051</strain>
    </source>
</reference>
<dbReference type="GO" id="GO:0005975">
    <property type="term" value="P:carbohydrate metabolic process"/>
    <property type="evidence" value="ECO:0007669"/>
    <property type="project" value="InterPro"/>
</dbReference>
<dbReference type="SUPFAM" id="SSF51011">
    <property type="entry name" value="Glycosyl hydrolase domain"/>
    <property type="match status" value="1"/>
</dbReference>
<dbReference type="Proteomes" id="UP001431656">
    <property type="component" value="Chromosome"/>
</dbReference>
<evidence type="ECO:0000256" key="2">
    <source>
        <dbReference type="ARBA" id="ARBA00023295"/>
    </source>
</evidence>
<dbReference type="PANTHER" id="PTHR10357">
    <property type="entry name" value="ALPHA-AMYLASE FAMILY MEMBER"/>
    <property type="match status" value="1"/>
</dbReference>
<sequence>MPRPDDSGPALETIVVLTTCSHILQGQVVPPTYHEHMSDEQLSAGPAQPPDRFALREADWRNGALVYQVIVDRFAQSPRLAAKGYLYPAPKRLRDWSETPEKGRYLDDQEVWSHEIDFWGGDLPSLRSRLEYIDELGADVLYLCPIHLAWTNHGYDALDYQQVRPDYGSRDDVRRLAEDVHARGMKLVLDGVFNHMGRHSPAFQAAAAGQRSRYRGWFDFDQGYPGGARAWANAVNLPELVIENPAVQDHIWAGDDSVVRSWLRDGIDGWRLDVAFELGPDYLAQLTAAAHDEKPGSLVLGEVCNYPAGWFPALDGVLGFTLREILLLTANERVTAAHAQRMLERLFADADYEHLLKCWNYLDNHDVPRLTDTVPNELARTLAVVLQFTLPGSVNVYYGTELGQTGGDDPENRAPMRWDLVNQSNETLRLYHWLISVRRSHRALRVGDLRWLVTDRLIGFERYTDRIGDAVIVVANPSSETVTETVLVPDSWLMDLSGLTDLFGGQRLRAHRATLNLTLEPHQVMVLTPNLDEVNGYTPYKRVR</sequence>
<evidence type="ECO:0000259" key="3">
    <source>
        <dbReference type="SMART" id="SM00642"/>
    </source>
</evidence>
<dbReference type="EMBL" id="AP028056">
    <property type="protein sequence ID" value="BEH01779.1"/>
    <property type="molecule type" value="Genomic_DNA"/>
</dbReference>
<evidence type="ECO:0000313" key="5">
    <source>
        <dbReference type="Proteomes" id="UP001431656"/>
    </source>
</evidence>
<keyword evidence="2" id="KW-0326">Glycosidase</keyword>
<name>A0AAN0MG92_9ACTN</name>
<dbReference type="Pfam" id="PF00128">
    <property type="entry name" value="Alpha-amylase"/>
    <property type="match status" value="1"/>
</dbReference>
<dbReference type="AlphaFoldDB" id="A0AAN0MG92"/>
<proteinExistence type="predicted"/>
<gene>
    <name evidence="4" type="primary">aglB</name>
    <name evidence="4" type="ORF">brsh051_10600</name>
</gene>
<evidence type="ECO:0000313" key="4">
    <source>
        <dbReference type="EMBL" id="BEH01779.1"/>
    </source>
</evidence>
<dbReference type="SMART" id="SM00642">
    <property type="entry name" value="Aamy"/>
    <property type="match status" value="1"/>
</dbReference>
<dbReference type="InterPro" id="IPR006047">
    <property type="entry name" value="GH13_cat_dom"/>
</dbReference>
<feature type="domain" description="Glycosyl hydrolase family 13 catalytic" evidence="3">
    <location>
        <begin position="68"/>
        <end position="441"/>
    </location>
</feature>
<dbReference type="Gene3D" id="2.60.40.1180">
    <property type="entry name" value="Golgi alpha-mannosidase II"/>
    <property type="match status" value="1"/>
</dbReference>
<dbReference type="GO" id="GO:0016798">
    <property type="term" value="F:hydrolase activity, acting on glycosyl bonds"/>
    <property type="evidence" value="ECO:0007669"/>
    <property type="project" value="UniProtKB-KW"/>
</dbReference>
<dbReference type="InterPro" id="IPR017853">
    <property type="entry name" value="GH"/>
</dbReference>
<dbReference type="InterPro" id="IPR013780">
    <property type="entry name" value="Glyco_hydro_b"/>
</dbReference>
<dbReference type="Gene3D" id="3.20.20.80">
    <property type="entry name" value="Glycosidases"/>
    <property type="match status" value="1"/>
</dbReference>